<organism evidence="1 2">
    <name type="scientific">Candidatus Roizmanbacteria bacterium RIFCSPHIGHO2_02_FULL_38_11</name>
    <dbReference type="NCBI Taxonomy" id="1802039"/>
    <lineage>
        <taxon>Bacteria</taxon>
        <taxon>Candidatus Roizmaniibacteriota</taxon>
    </lineage>
</organism>
<gene>
    <name evidence="1" type="ORF">A3C25_05950</name>
</gene>
<dbReference type="Gene3D" id="3.10.450.620">
    <property type="entry name" value="JHP933, nucleotidyltransferase-like core domain"/>
    <property type="match status" value="1"/>
</dbReference>
<evidence type="ECO:0000313" key="1">
    <source>
        <dbReference type="EMBL" id="OGK24243.1"/>
    </source>
</evidence>
<accession>A0A1F7GZN1</accession>
<dbReference type="EMBL" id="MFZO01000037">
    <property type="protein sequence ID" value="OGK24243.1"/>
    <property type="molecule type" value="Genomic_DNA"/>
</dbReference>
<evidence type="ECO:0000313" key="2">
    <source>
        <dbReference type="Proteomes" id="UP000177913"/>
    </source>
</evidence>
<dbReference type="InterPro" id="IPR014942">
    <property type="entry name" value="AbiEii"/>
</dbReference>
<dbReference type="AlphaFoldDB" id="A0A1F7GZN1"/>
<dbReference type="Pfam" id="PF08843">
    <property type="entry name" value="AbiEii"/>
    <property type="match status" value="1"/>
</dbReference>
<dbReference type="Proteomes" id="UP000177913">
    <property type="component" value="Unassembled WGS sequence"/>
</dbReference>
<protein>
    <recommendedName>
        <fullName evidence="3">Nucleotidyl transferase AbiEii/AbiGii toxin family protein</fullName>
    </recommendedName>
</protein>
<comment type="caution">
    <text evidence="1">The sequence shown here is derived from an EMBL/GenBank/DDBJ whole genome shotgun (WGS) entry which is preliminary data.</text>
</comment>
<reference evidence="1 2" key="1">
    <citation type="journal article" date="2016" name="Nat. Commun.">
        <title>Thousands of microbial genomes shed light on interconnected biogeochemical processes in an aquifer system.</title>
        <authorList>
            <person name="Anantharaman K."/>
            <person name="Brown C.T."/>
            <person name="Hug L.A."/>
            <person name="Sharon I."/>
            <person name="Castelle C.J."/>
            <person name="Probst A.J."/>
            <person name="Thomas B.C."/>
            <person name="Singh A."/>
            <person name="Wilkins M.J."/>
            <person name="Karaoz U."/>
            <person name="Brodie E.L."/>
            <person name="Williams K.H."/>
            <person name="Hubbard S.S."/>
            <person name="Banfield J.F."/>
        </authorList>
    </citation>
    <scope>NUCLEOTIDE SEQUENCE [LARGE SCALE GENOMIC DNA]</scope>
</reference>
<evidence type="ECO:0008006" key="3">
    <source>
        <dbReference type="Google" id="ProtNLM"/>
    </source>
</evidence>
<name>A0A1F7GZN1_9BACT</name>
<sequence>MSIINKNLWEQMLVEAERIGIPQTKKRGIIREFLQTQILYYFYSIKDSRFFIFTGGTSLRFLYDNKRLSEDLDFDLLKQNLSLKKMLEKIIAKQTANQRNLIDFKFKSTLDGTTAYFKYKTLLFDLGISQNKDEKLVIKFDFGIPKDKIKPVEKIFSKFGFLQTVLTYDISTLLSFKTRALFTRKVERGRDLYDIAKLLSYNIKPNFAVLFLKEKGIKTIDNYFLLLKKWYDKNQKLLPLLKKQLQPFLIDEAELKYIDLLLKKMEQKP</sequence>
<proteinExistence type="predicted"/>